<proteinExistence type="predicted"/>
<dbReference type="EMBL" id="CAJGYO010000011">
    <property type="protein sequence ID" value="CAD6259285.1"/>
    <property type="molecule type" value="Genomic_DNA"/>
</dbReference>
<organism evidence="2 3">
    <name type="scientific">Miscanthus lutarioriparius</name>
    <dbReference type="NCBI Taxonomy" id="422564"/>
    <lineage>
        <taxon>Eukaryota</taxon>
        <taxon>Viridiplantae</taxon>
        <taxon>Streptophyta</taxon>
        <taxon>Embryophyta</taxon>
        <taxon>Tracheophyta</taxon>
        <taxon>Spermatophyta</taxon>
        <taxon>Magnoliopsida</taxon>
        <taxon>Liliopsida</taxon>
        <taxon>Poales</taxon>
        <taxon>Poaceae</taxon>
        <taxon>PACMAD clade</taxon>
        <taxon>Panicoideae</taxon>
        <taxon>Andropogonodae</taxon>
        <taxon>Andropogoneae</taxon>
        <taxon>Saccharinae</taxon>
        <taxon>Miscanthus</taxon>
    </lineage>
</organism>
<evidence type="ECO:0000256" key="1">
    <source>
        <dbReference type="SAM" id="MobiDB-lite"/>
    </source>
</evidence>
<sequence>MINLLSKKLDNKQRKARDKEDDRVEVDLRQSEGEEHSDDEDGNSVVLKKVTGKGASSGGPIDRFCKLTLEEIVAARKGKRVVADKVQSKISTEKREQKRDRAFILPSFDLMLEANFGRNLRGPSPYEMSGKFLQKRKKKVLESLKSHQESWELNGCTVMTYAWTNKKAVKKDGKYIFKLVDRCIEDIGVQNSFDLMRKFLSRDLVRCGIARFATAYLNLKSLLDNKKQLQRLFRENELNELGYLNKVKGKKANKIVRSGTFWKGVESAANYYETVMFGKVYRRRSG</sequence>
<gene>
    <name evidence="2" type="ORF">NCGR_LOCUS42726</name>
</gene>
<dbReference type="OrthoDB" id="692752at2759"/>
<feature type="compositionally biased region" description="Basic and acidic residues" evidence="1">
    <location>
        <begin position="7"/>
        <end position="34"/>
    </location>
</feature>
<evidence type="ECO:0000313" key="3">
    <source>
        <dbReference type="Proteomes" id="UP000604825"/>
    </source>
</evidence>
<name>A0A811QT49_9POAL</name>
<dbReference type="Proteomes" id="UP000604825">
    <property type="component" value="Unassembled WGS sequence"/>
</dbReference>
<evidence type="ECO:0000313" key="2">
    <source>
        <dbReference type="EMBL" id="CAD6259285.1"/>
    </source>
</evidence>
<comment type="caution">
    <text evidence="2">The sequence shown here is derived from an EMBL/GenBank/DDBJ whole genome shotgun (WGS) entry which is preliminary data.</text>
</comment>
<dbReference type="AlphaFoldDB" id="A0A811QT49"/>
<dbReference type="PANTHER" id="PTHR32166:SF74">
    <property type="entry name" value="OS05G0256350 PROTEIN"/>
    <property type="match status" value="1"/>
</dbReference>
<keyword evidence="3" id="KW-1185">Reference proteome</keyword>
<protein>
    <submittedName>
        <fullName evidence="2">Uncharacterized protein</fullName>
    </submittedName>
</protein>
<dbReference type="PANTHER" id="PTHR32166">
    <property type="entry name" value="OSJNBA0013A04.12 PROTEIN"/>
    <property type="match status" value="1"/>
</dbReference>
<accession>A0A811QT49</accession>
<feature type="region of interest" description="Disordered" evidence="1">
    <location>
        <begin position="1"/>
        <end position="57"/>
    </location>
</feature>
<reference evidence="2" key="1">
    <citation type="submission" date="2020-10" db="EMBL/GenBank/DDBJ databases">
        <authorList>
            <person name="Han B."/>
            <person name="Lu T."/>
            <person name="Zhao Q."/>
            <person name="Huang X."/>
            <person name="Zhao Y."/>
        </authorList>
    </citation>
    <scope>NUCLEOTIDE SEQUENCE</scope>
</reference>